<keyword evidence="1" id="KW-0812">Transmembrane</keyword>
<keyword evidence="1" id="KW-1133">Transmembrane helix</keyword>
<organism evidence="2 3">
    <name type="scientific">Caerostris darwini</name>
    <dbReference type="NCBI Taxonomy" id="1538125"/>
    <lineage>
        <taxon>Eukaryota</taxon>
        <taxon>Metazoa</taxon>
        <taxon>Ecdysozoa</taxon>
        <taxon>Arthropoda</taxon>
        <taxon>Chelicerata</taxon>
        <taxon>Arachnida</taxon>
        <taxon>Araneae</taxon>
        <taxon>Araneomorphae</taxon>
        <taxon>Entelegynae</taxon>
        <taxon>Araneoidea</taxon>
        <taxon>Araneidae</taxon>
        <taxon>Caerostris</taxon>
    </lineage>
</organism>
<dbReference type="Proteomes" id="UP001054837">
    <property type="component" value="Unassembled WGS sequence"/>
</dbReference>
<evidence type="ECO:0000313" key="2">
    <source>
        <dbReference type="EMBL" id="GIY84029.1"/>
    </source>
</evidence>
<dbReference type="AlphaFoldDB" id="A0AAV4WQD4"/>
<evidence type="ECO:0000256" key="1">
    <source>
        <dbReference type="SAM" id="Phobius"/>
    </source>
</evidence>
<name>A0AAV4WQD4_9ARAC</name>
<dbReference type="EMBL" id="BPLQ01014882">
    <property type="protein sequence ID" value="GIY84029.1"/>
    <property type="molecule type" value="Genomic_DNA"/>
</dbReference>
<gene>
    <name evidence="2" type="ORF">CDAR_395971</name>
</gene>
<keyword evidence="3" id="KW-1185">Reference proteome</keyword>
<protein>
    <recommendedName>
        <fullName evidence="4">Secreted protein</fullName>
    </recommendedName>
</protein>
<reference evidence="2 3" key="1">
    <citation type="submission" date="2021-06" db="EMBL/GenBank/DDBJ databases">
        <title>Caerostris darwini draft genome.</title>
        <authorList>
            <person name="Kono N."/>
            <person name="Arakawa K."/>
        </authorList>
    </citation>
    <scope>NUCLEOTIDE SEQUENCE [LARGE SCALE GENOMIC DNA]</scope>
</reference>
<sequence>MTTDHSLSLAVDSLAVSRALVFLISCVCVLSARGRCRDSSWLTQFLRKCSFFCSTPSTPSHPFDRKKATRRLGTLSAKTLYFQFAVCLCAFQHVKADPGTCWKTRDLSRKERKKKRVVSRLMGQI</sequence>
<evidence type="ECO:0000313" key="3">
    <source>
        <dbReference type="Proteomes" id="UP001054837"/>
    </source>
</evidence>
<proteinExistence type="predicted"/>
<keyword evidence="1" id="KW-0472">Membrane</keyword>
<comment type="caution">
    <text evidence="2">The sequence shown here is derived from an EMBL/GenBank/DDBJ whole genome shotgun (WGS) entry which is preliminary data.</text>
</comment>
<feature type="transmembrane region" description="Helical" evidence="1">
    <location>
        <begin position="15"/>
        <end position="32"/>
    </location>
</feature>
<accession>A0AAV4WQD4</accession>
<evidence type="ECO:0008006" key="4">
    <source>
        <dbReference type="Google" id="ProtNLM"/>
    </source>
</evidence>